<feature type="compositionally biased region" description="Polar residues" evidence="1">
    <location>
        <begin position="121"/>
        <end position="133"/>
    </location>
</feature>
<gene>
    <name evidence="2" type="ORF">J1N35_008493</name>
</gene>
<sequence>MTHPNENFPLHLLSRQTKASGSGSQPSKADLFARWFTNKHENFAIRLIRSFLSFTPECIHRQGLSPLSNQNALTQQFFMRFMKEQMAIPEARFEQLQTFQQELLKQNKELRRKAIQKPRGSLQQAGSFNQSLQVRGDGQ</sequence>
<reference evidence="2 3" key="1">
    <citation type="journal article" date="2021" name="Plant Biotechnol. J.">
        <title>Multi-omics assisted identification of the key and species-specific regulatory components of drought-tolerant mechanisms in Gossypium stocksii.</title>
        <authorList>
            <person name="Yu D."/>
            <person name="Ke L."/>
            <person name="Zhang D."/>
            <person name="Wu Y."/>
            <person name="Sun Y."/>
            <person name="Mei J."/>
            <person name="Sun J."/>
            <person name="Sun Y."/>
        </authorList>
    </citation>
    <scope>NUCLEOTIDE SEQUENCE [LARGE SCALE GENOMIC DNA]</scope>
    <source>
        <strain evidence="3">cv. E1</strain>
        <tissue evidence="2">Leaf</tissue>
    </source>
</reference>
<proteinExistence type="predicted"/>
<dbReference type="AlphaFoldDB" id="A0A9D3WAG3"/>
<dbReference type="Proteomes" id="UP000828251">
    <property type="component" value="Unassembled WGS sequence"/>
</dbReference>
<name>A0A9D3WAG3_9ROSI</name>
<keyword evidence="3" id="KW-1185">Reference proteome</keyword>
<dbReference type="EMBL" id="JAIQCV010000003">
    <property type="protein sequence ID" value="KAH1115115.1"/>
    <property type="molecule type" value="Genomic_DNA"/>
</dbReference>
<protein>
    <submittedName>
        <fullName evidence="2">Uncharacterized protein</fullName>
    </submittedName>
</protein>
<accession>A0A9D3WAG3</accession>
<feature type="region of interest" description="Disordered" evidence="1">
    <location>
        <begin position="115"/>
        <end position="139"/>
    </location>
</feature>
<organism evidence="2 3">
    <name type="scientific">Gossypium stocksii</name>
    <dbReference type="NCBI Taxonomy" id="47602"/>
    <lineage>
        <taxon>Eukaryota</taxon>
        <taxon>Viridiplantae</taxon>
        <taxon>Streptophyta</taxon>
        <taxon>Embryophyta</taxon>
        <taxon>Tracheophyta</taxon>
        <taxon>Spermatophyta</taxon>
        <taxon>Magnoliopsida</taxon>
        <taxon>eudicotyledons</taxon>
        <taxon>Gunneridae</taxon>
        <taxon>Pentapetalae</taxon>
        <taxon>rosids</taxon>
        <taxon>malvids</taxon>
        <taxon>Malvales</taxon>
        <taxon>Malvaceae</taxon>
        <taxon>Malvoideae</taxon>
        <taxon>Gossypium</taxon>
    </lineage>
</organism>
<evidence type="ECO:0000313" key="2">
    <source>
        <dbReference type="EMBL" id="KAH1115115.1"/>
    </source>
</evidence>
<evidence type="ECO:0000256" key="1">
    <source>
        <dbReference type="SAM" id="MobiDB-lite"/>
    </source>
</evidence>
<evidence type="ECO:0000313" key="3">
    <source>
        <dbReference type="Proteomes" id="UP000828251"/>
    </source>
</evidence>
<comment type="caution">
    <text evidence="2">The sequence shown here is derived from an EMBL/GenBank/DDBJ whole genome shotgun (WGS) entry which is preliminary data.</text>
</comment>